<evidence type="ECO:0000313" key="10">
    <source>
        <dbReference type="Proteomes" id="UP000484885"/>
    </source>
</evidence>
<evidence type="ECO:0000259" key="8">
    <source>
        <dbReference type="Pfam" id="PF00662"/>
    </source>
</evidence>
<dbReference type="InterPro" id="IPR001750">
    <property type="entry name" value="ND/Mrp_TM"/>
</dbReference>
<evidence type="ECO:0000256" key="1">
    <source>
        <dbReference type="ARBA" id="ARBA00004127"/>
    </source>
</evidence>
<dbReference type="GO" id="GO:0012505">
    <property type="term" value="C:endomembrane system"/>
    <property type="evidence" value="ECO:0007669"/>
    <property type="project" value="UniProtKB-SubCell"/>
</dbReference>
<dbReference type="EMBL" id="JAAGSC010000023">
    <property type="protein sequence ID" value="NDY94180.1"/>
    <property type="molecule type" value="Genomic_DNA"/>
</dbReference>
<feature type="transmembrane region" description="Helical" evidence="6">
    <location>
        <begin position="372"/>
        <end position="394"/>
    </location>
</feature>
<dbReference type="PRINTS" id="PR01434">
    <property type="entry name" value="NADHDHGNASE5"/>
</dbReference>
<evidence type="ECO:0000259" key="7">
    <source>
        <dbReference type="Pfam" id="PF00361"/>
    </source>
</evidence>
<comment type="caution">
    <text evidence="9">The sequence shown here is derived from an EMBL/GenBank/DDBJ whole genome shotgun (WGS) entry which is preliminary data.</text>
</comment>
<comment type="subcellular location">
    <subcellularLocation>
        <location evidence="1">Endomembrane system</location>
        <topology evidence="1">Multi-pass membrane protein</topology>
    </subcellularLocation>
    <subcellularLocation>
        <location evidence="5">Membrane</location>
        <topology evidence="5">Multi-pass membrane protein</topology>
    </subcellularLocation>
</comment>
<keyword evidence="2 5" id="KW-0812">Transmembrane</keyword>
<evidence type="ECO:0000256" key="3">
    <source>
        <dbReference type="ARBA" id="ARBA00022989"/>
    </source>
</evidence>
<dbReference type="PANTHER" id="PTHR43373">
    <property type="entry name" value="NA(+)/H(+) ANTIPORTER SUBUNIT"/>
    <property type="match status" value="1"/>
</dbReference>
<evidence type="ECO:0000256" key="6">
    <source>
        <dbReference type="SAM" id="Phobius"/>
    </source>
</evidence>
<feature type="transmembrane region" description="Helical" evidence="6">
    <location>
        <begin position="12"/>
        <end position="28"/>
    </location>
</feature>
<feature type="transmembrane region" description="Helical" evidence="6">
    <location>
        <begin position="35"/>
        <end position="53"/>
    </location>
</feature>
<feature type="transmembrane region" description="Helical" evidence="6">
    <location>
        <begin position="167"/>
        <end position="189"/>
    </location>
</feature>
<feature type="transmembrane region" description="Helical" evidence="6">
    <location>
        <begin position="114"/>
        <end position="131"/>
    </location>
</feature>
<keyword evidence="3 6" id="KW-1133">Transmembrane helix</keyword>
<evidence type="ECO:0000256" key="4">
    <source>
        <dbReference type="ARBA" id="ARBA00023136"/>
    </source>
</evidence>
<gene>
    <name evidence="9" type="ORF">G3I74_00330</name>
</gene>
<sequence>MVTELFDLRPVLAPLVSALCALGIVLLGHHERWRIALSLAAAVVKFALVWSMLPATLSGTVFVFNAGEILPGLPFAFRVDALGMFFALVSSTLWVLTTIYAIAYMRGSHALRRFFGFFALCISTTVAIAFAENLLTLFIFYELLTLCTYPLVIHSGTLKARRAGRRYLAYTLSGGAALLAGMALLYHLTGSLSLSQPGLVDPATPPKTLLILFVLLIGGFAVKAAVMPLHAWLPSAMVAPTPVSALLHAVAVVKAGSFGLLRVIYNVFGVNLLASLGYTAVLAVIAALTIIVASLMALRQDVIKLRLAWSTISQLSYIVLAACLLTPLAALAAVIHIANQAFAKITLFFVAGAIEKRTGKTRVSELDGLGQIMPWTMGACTIACLSFMGVPLLAGFITKWYLSAGALAAGMPIYVAVMMLSALLNATYWLPIIYRAYFKPCPDPSLSREEPEILLLGPILACAAYVVLLGIGAQAPAMPFALAESAVNFAFGLELSRP</sequence>
<dbReference type="Pfam" id="PF00361">
    <property type="entry name" value="Proton_antipo_M"/>
    <property type="match status" value="1"/>
</dbReference>
<feature type="transmembrane region" description="Helical" evidence="6">
    <location>
        <begin position="81"/>
        <end position="102"/>
    </location>
</feature>
<dbReference type="Proteomes" id="UP000484885">
    <property type="component" value="Unassembled WGS sequence"/>
</dbReference>
<evidence type="ECO:0000256" key="5">
    <source>
        <dbReference type="RuleBase" id="RU000320"/>
    </source>
</evidence>
<protein>
    <submittedName>
        <fullName evidence="9">Oxidoreductase</fullName>
    </submittedName>
</protein>
<dbReference type="GO" id="GO:0016020">
    <property type="term" value="C:membrane"/>
    <property type="evidence" value="ECO:0007669"/>
    <property type="project" value="UniProtKB-SubCell"/>
</dbReference>
<proteinExistence type="predicted"/>
<feature type="transmembrane region" description="Helical" evidence="6">
    <location>
        <begin position="137"/>
        <end position="155"/>
    </location>
</feature>
<evidence type="ECO:0000256" key="2">
    <source>
        <dbReference type="ARBA" id="ARBA00022692"/>
    </source>
</evidence>
<feature type="transmembrane region" description="Helical" evidence="6">
    <location>
        <begin position="453"/>
        <end position="473"/>
    </location>
</feature>
<feature type="transmembrane region" description="Helical" evidence="6">
    <location>
        <begin position="406"/>
        <end position="433"/>
    </location>
</feature>
<feature type="transmembrane region" description="Helical" evidence="6">
    <location>
        <begin position="209"/>
        <end position="233"/>
    </location>
</feature>
<dbReference type="RefSeq" id="WP_164208832.1">
    <property type="nucleotide sequence ID" value="NZ_JAAGSC010000023.1"/>
</dbReference>
<dbReference type="Pfam" id="PF00662">
    <property type="entry name" value="Proton_antipo_N"/>
    <property type="match status" value="1"/>
</dbReference>
<name>A0A845UWI2_9GAMM</name>
<dbReference type="PANTHER" id="PTHR43373:SF1">
    <property type="entry name" value="NA(+)_H(+) ANTIPORTER SUBUNIT A"/>
    <property type="match status" value="1"/>
</dbReference>
<organism evidence="9 10">
    <name type="scientific">Wenzhouxiangella limi</name>
    <dbReference type="NCBI Taxonomy" id="2707351"/>
    <lineage>
        <taxon>Bacteria</taxon>
        <taxon>Pseudomonadati</taxon>
        <taxon>Pseudomonadota</taxon>
        <taxon>Gammaproteobacteria</taxon>
        <taxon>Chromatiales</taxon>
        <taxon>Wenzhouxiangellaceae</taxon>
        <taxon>Wenzhouxiangella</taxon>
    </lineage>
</organism>
<feature type="transmembrane region" description="Helical" evidence="6">
    <location>
        <begin position="245"/>
        <end position="265"/>
    </location>
</feature>
<dbReference type="AlphaFoldDB" id="A0A845UWI2"/>
<feature type="transmembrane region" description="Helical" evidence="6">
    <location>
        <begin position="318"/>
        <end position="338"/>
    </location>
</feature>
<dbReference type="InterPro" id="IPR050616">
    <property type="entry name" value="CPA3_Na-H_Antiporter_A"/>
</dbReference>
<evidence type="ECO:0000313" key="9">
    <source>
        <dbReference type="EMBL" id="NDY94180.1"/>
    </source>
</evidence>
<feature type="domain" description="NADH-Ubiquinone oxidoreductase (complex I) chain 5 N-terminal" evidence="8">
    <location>
        <begin position="73"/>
        <end position="115"/>
    </location>
</feature>
<feature type="transmembrane region" description="Helical" evidence="6">
    <location>
        <begin position="277"/>
        <end position="298"/>
    </location>
</feature>
<feature type="domain" description="NADH:quinone oxidoreductase/Mrp antiporter transmembrane" evidence="7">
    <location>
        <begin position="131"/>
        <end position="423"/>
    </location>
</feature>
<keyword evidence="10" id="KW-1185">Reference proteome</keyword>
<dbReference type="InterPro" id="IPR001516">
    <property type="entry name" value="Proton_antipo_N"/>
</dbReference>
<accession>A0A845UWI2</accession>
<reference evidence="9 10" key="1">
    <citation type="submission" date="2020-02" db="EMBL/GenBank/DDBJ databases">
        <authorList>
            <person name="Zhang X.-Y."/>
        </authorList>
    </citation>
    <scope>NUCLEOTIDE SEQUENCE [LARGE SCALE GENOMIC DNA]</scope>
    <source>
        <strain evidence="9 10">C33</strain>
    </source>
</reference>
<keyword evidence="4 6" id="KW-0472">Membrane</keyword>